<dbReference type="Gene3D" id="2.60.40.420">
    <property type="entry name" value="Cupredoxins - blue copper proteins"/>
    <property type="match status" value="1"/>
</dbReference>
<keyword evidence="7" id="KW-0325">Glycoprotein</keyword>
<feature type="domain" description="Phytocyanin" evidence="12">
    <location>
        <begin position="81"/>
        <end position="184"/>
    </location>
</feature>
<keyword evidence="6" id="KW-1015">Disulfide bond</keyword>
<keyword evidence="8" id="KW-0449">Lipoprotein</keyword>
<dbReference type="Proteomes" id="UP001642360">
    <property type="component" value="Unassembled WGS sequence"/>
</dbReference>
<dbReference type="FunFam" id="2.60.40.420:FF:000010">
    <property type="entry name" value="Early nodulin-like protein 1"/>
    <property type="match status" value="1"/>
</dbReference>
<reference evidence="13 14" key="1">
    <citation type="submission" date="2024-02" db="EMBL/GenBank/DDBJ databases">
        <authorList>
            <person name="Vignale AGUSTIN F."/>
            <person name="Sosa J E."/>
            <person name="Modenutti C."/>
        </authorList>
    </citation>
    <scope>NUCLEOTIDE SEQUENCE [LARGE SCALE GENOMIC DNA]</scope>
</reference>
<evidence type="ECO:0000256" key="11">
    <source>
        <dbReference type="SAM" id="Phobius"/>
    </source>
</evidence>
<gene>
    <name evidence="13" type="ORF">ILEXP_LOCUS53591</name>
</gene>
<evidence type="ECO:0000256" key="9">
    <source>
        <dbReference type="ARBA" id="ARBA00035011"/>
    </source>
</evidence>
<dbReference type="InterPro" id="IPR008972">
    <property type="entry name" value="Cupredoxin"/>
</dbReference>
<comment type="subcellular location">
    <subcellularLocation>
        <location evidence="1">Cell membrane</location>
        <topology evidence="1">Lipid-anchor</topology>
        <topology evidence="1">GPI-anchor</topology>
    </subcellularLocation>
</comment>
<dbReference type="CDD" id="cd11019">
    <property type="entry name" value="OsENODL1_like"/>
    <property type="match status" value="1"/>
</dbReference>
<keyword evidence="4" id="KW-0732">Signal</keyword>
<name>A0ABC8UQH9_9AQUA</name>
<keyword evidence="14" id="KW-1185">Reference proteome</keyword>
<keyword evidence="5 11" id="KW-0472">Membrane</keyword>
<evidence type="ECO:0000256" key="2">
    <source>
        <dbReference type="ARBA" id="ARBA00022475"/>
    </source>
</evidence>
<dbReference type="InterPro" id="IPR039391">
    <property type="entry name" value="Phytocyanin-like"/>
</dbReference>
<evidence type="ECO:0000313" key="14">
    <source>
        <dbReference type="Proteomes" id="UP001642360"/>
    </source>
</evidence>
<dbReference type="GO" id="GO:0005886">
    <property type="term" value="C:plasma membrane"/>
    <property type="evidence" value="ECO:0007669"/>
    <property type="project" value="UniProtKB-SubCell"/>
</dbReference>
<evidence type="ECO:0000256" key="8">
    <source>
        <dbReference type="ARBA" id="ARBA00023288"/>
    </source>
</evidence>
<evidence type="ECO:0000259" key="12">
    <source>
        <dbReference type="PROSITE" id="PS51485"/>
    </source>
</evidence>
<dbReference type="GO" id="GO:0098552">
    <property type="term" value="C:side of membrane"/>
    <property type="evidence" value="ECO:0007669"/>
    <property type="project" value="UniProtKB-KW"/>
</dbReference>
<dbReference type="Pfam" id="PF02298">
    <property type="entry name" value="Cu_bind_like"/>
    <property type="match status" value="1"/>
</dbReference>
<evidence type="ECO:0000256" key="1">
    <source>
        <dbReference type="ARBA" id="ARBA00004609"/>
    </source>
</evidence>
<evidence type="ECO:0000256" key="6">
    <source>
        <dbReference type="ARBA" id="ARBA00023157"/>
    </source>
</evidence>
<organism evidence="13 14">
    <name type="scientific">Ilex paraguariensis</name>
    <name type="common">yerba mate</name>
    <dbReference type="NCBI Taxonomy" id="185542"/>
    <lineage>
        <taxon>Eukaryota</taxon>
        <taxon>Viridiplantae</taxon>
        <taxon>Streptophyta</taxon>
        <taxon>Embryophyta</taxon>
        <taxon>Tracheophyta</taxon>
        <taxon>Spermatophyta</taxon>
        <taxon>Magnoliopsida</taxon>
        <taxon>eudicotyledons</taxon>
        <taxon>Gunneridae</taxon>
        <taxon>Pentapetalae</taxon>
        <taxon>asterids</taxon>
        <taxon>campanulids</taxon>
        <taxon>Aquifoliales</taxon>
        <taxon>Aquifoliaceae</taxon>
        <taxon>Ilex</taxon>
    </lineage>
</organism>
<proteinExistence type="inferred from homology"/>
<evidence type="ECO:0000256" key="7">
    <source>
        <dbReference type="ARBA" id="ARBA00023180"/>
    </source>
</evidence>
<evidence type="ECO:0000256" key="3">
    <source>
        <dbReference type="ARBA" id="ARBA00022622"/>
    </source>
</evidence>
<sequence length="230" mass="25332">MCPWLHSLHCRKPTAKAPCQNEPSGYKAHQNPTMPDPQLLSTSAESFVHERLFSSASMAFLSCLFSFIFLLFLMFSFSEATEILVGGRENLWKIPSSPDEFNHWAEKIRFRIGDSLVLKYDGKTDSVLQVTEEDYKSCKTAKPIKTYHDGDTKIELSHSGPFFFISGAEGHCERGQKLVVEVLSSKHSQSNSPALAMAPAPSPASDGHGLRVGVVGFVLAFGSMVELAFA</sequence>
<evidence type="ECO:0000256" key="4">
    <source>
        <dbReference type="ARBA" id="ARBA00022729"/>
    </source>
</evidence>
<keyword evidence="11" id="KW-0812">Transmembrane</keyword>
<dbReference type="InterPro" id="IPR003245">
    <property type="entry name" value="Phytocyanin_dom"/>
</dbReference>
<comment type="caution">
    <text evidence="13">The sequence shown here is derived from an EMBL/GenBank/DDBJ whole genome shotgun (WGS) entry which is preliminary data.</text>
</comment>
<dbReference type="SUPFAM" id="SSF49503">
    <property type="entry name" value="Cupredoxins"/>
    <property type="match status" value="1"/>
</dbReference>
<evidence type="ECO:0000256" key="10">
    <source>
        <dbReference type="SAM" id="MobiDB-lite"/>
    </source>
</evidence>
<comment type="similarity">
    <text evidence="9">Belongs to the early nodulin-like (ENODL) family.</text>
</comment>
<feature type="region of interest" description="Disordered" evidence="10">
    <location>
        <begin position="14"/>
        <end position="35"/>
    </location>
</feature>
<dbReference type="InterPro" id="IPR041846">
    <property type="entry name" value="ENL_dom"/>
</dbReference>
<keyword evidence="11" id="KW-1133">Transmembrane helix</keyword>
<keyword evidence="3" id="KW-0336">GPI-anchor</keyword>
<keyword evidence="2" id="KW-1003">Cell membrane</keyword>
<dbReference type="PANTHER" id="PTHR33021:SF505">
    <property type="entry name" value="EARLY NODULIN-LIKE PROTEIN 1"/>
    <property type="match status" value="1"/>
</dbReference>
<dbReference type="AlphaFoldDB" id="A0ABC8UQH9"/>
<evidence type="ECO:0000313" key="13">
    <source>
        <dbReference type="EMBL" id="CAK9183328.1"/>
    </source>
</evidence>
<dbReference type="EMBL" id="CAUOFW020008613">
    <property type="protein sequence ID" value="CAK9183328.1"/>
    <property type="molecule type" value="Genomic_DNA"/>
</dbReference>
<dbReference type="PROSITE" id="PS51485">
    <property type="entry name" value="PHYTOCYANIN"/>
    <property type="match status" value="1"/>
</dbReference>
<evidence type="ECO:0000256" key="5">
    <source>
        <dbReference type="ARBA" id="ARBA00023136"/>
    </source>
</evidence>
<dbReference type="PANTHER" id="PTHR33021">
    <property type="entry name" value="BLUE COPPER PROTEIN"/>
    <property type="match status" value="1"/>
</dbReference>
<protein>
    <recommendedName>
        <fullName evidence="12">Phytocyanin domain-containing protein</fullName>
    </recommendedName>
</protein>
<feature type="transmembrane region" description="Helical" evidence="11">
    <location>
        <begin position="52"/>
        <end position="75"/>
    </location>
</feature>
<accession>A0ABC8UQH9</accession>